<keyword evidence="5" id="KW-1185">Reference proteome</keyword>
<evidence type="ECO:0000256" key="2">
    <source>
        <dbReference type="ARBA" id="ARBA00022490"/>
    </source>
</evidence>
<dbReference type="PROSITE" id="PS50097">
    <property type="entry name" value="BTB"/>
    <property type="match status" value="1"/>
</dbReference>
<protein>
    <recommendedName>
        <fullName evidence="3">BTB domain-containing protein</fullName>
    </recommendedName>
</protein>
<dbReference type="GO" id="GO:0022008">
    <property type="term" value="P:neurogenesis"/>
    <property type="evidence" value="ECO:0007669"/>
    <property type="project" value="TreeGrafter"/>
</dbReference>
<dbReference type="AlphaFoldDB" id="A0AAD9J077"/>
<name>A0AAD9J077_9ANNE</name>
<dbReference type="Pfam" id="PF08005">
    <property type="entry name" value="PHR"/>
    <property type="match status" value="1"/>
</dbReference>
<evidence type="ECO:0000256" key="1">
    <source>
        <dbReference type="ARBA" id="ARBA00004496"/>
    </source>
</evidence>
<dbReference type="InterPro" id="IPR012983">
    <property type="entry name" value="PHR"/>
</dbReference>
<dbReference type="Pfam" id="PF00651">
    <property type="entry name" value="BTB"/>
    <property type="match status" value="1"/>
</dbReference>
<dbReference type="InterPro" id="IPR011705">
    <property type="entry name" value="BACK"/>
</dbReference>
<organism evidence="4 5">
    <name type="scientific">Paralvinella palmiformis</name>
    <dbReference type="NCBI Taxonomy" id="53620"/>
    <lineage>
        <taxon>Eukaryota</taxon>
        <taxon>Metazoa</taxon>
        <taxon>Spiralia</taxon>
        <taxon>Lophotrochozoa</taxon>
        <taxon>Annelida</taxon>
        <taxon>Polychaeta</taxon>
        <taxon>Sedentaria</taxon>
        <taxon>Canalipalpata</taxon>
        <taxon>Terebellida</taxon>
        <taxon>Terebelliformia</taxon>
        <taxon>Alvinellidae</taxon>
        <taxon>Paralvinella</taxon>
    </lineage>
</organism>
<dbReference type="PANTHER" id="PTHR45774">
    <property type="entry name" value="BTB/POZ DOMAIN-CONTAINING"/>
    <property type="match status" value="1"/>
</dbReference>
<dbReference type="SUPFAM" id="SSF54695">
    <property type="entry name" value="POZ domain"/>
    <property type="match status" value="1"/>
</dbReference>
<dbReference type="InterPro" id="IPR011333">
    <property type="entry name" value="SKP1/BTB/POZ_sf"/>
</dbReference>
<sequence length="439" mass="48443">MAELPKPKPGWQAGKSPIQCHRYMLDNQISCDVAVRFSGSTDVIGAHAYMLMCRSPVFESMFAGNLIRNPGSVISIDLPGVDPEAFKEVLRYIYYDGANVTGRNVISVLHGAKTYQLDGLAAQCMTYLQRNTSAANVCTLLNTCSVEEVVQMCLQYVRNHPAHVLRSAHFLNLNEEALHRLLSVDLVCDRAKVVEAALRWANHERDRLKSTTSPKEASLRDVLGRCFYRLGFTSMTSSQLAAVVKETAILSDVEQLALFRYAAMPDEEVTSSLDALGFSVIPAVYTSPSCYRSLEQRQIPNGGQVSSTLTFILDNNIILQGFTVHGTTKSGTYRLSAELTNSDGLERDLGGVVCKFETKLWSRGSKEPIRMILPTAVELAAVLPYCLRVTMSDIRESASSMYRGVDQMSHVAGDHCTLTLTIDQSEDGGFISQIIYSLR</sequence>
<dbReference type="Pfam" id="PF07707">
    <property type="entry name" value="BACK"/>
    <property type="match status" value="1"/>
</dbReference>
<reference evidence="4" key="1">
    <citation type="journal article" date="2023" name="Mol. Biol. Evol.">
        <title>Third-Generation Sequencing Reveals the Adaptive Role of the Epigenome in Three Deep-Sea Polychaetes.</title>
        <authorList>
            <person name="Perez M."/>
            <person name="Aroh O."/>
            <person name="Sun Y."/>
            <person name="Lan Y."/>
            <person name="Juniper S.K."/>
            <person name="Young C.R."/>
            <person name="Angers B."/>
            <person name="Qian P.Y."/>
        </authorList>
    </citation>
    <scope>NUCLEOTIDE SEQUENCE</scope>
    <source>
        <strain evidence="4">P08H-3</strain>
    </source>
</reference>
<evidence type="ECO:0000313" key="5">
    <source>
        <dbReference type="Proteomes" id="UP001208570"/>
    </source>
</evidence>
<gene>
    <name evidence="4" type="ORF">LSH36_824g01033</name>
</gene>
<dbReference type="InterPro" id="IPR000210">
    <property type="entry name" value="BTB/POZ_dom"/>
</dbReference>
<dbReference type="Gene3D" id="1.25.40.420">
    <property type="match status" value="1"/>
</dbReference>
<dbReference type="InterPro" id="IPR038648">
    <property type="entry name" value="PHR_sf"/>
</dbReference>
<dbReference type="Gene3D" id="3.30.710.10">
    <property type="entry name" value="Potassium Channel Kv1.1, Chain A"/>
    <property type="match status" value="1"/>
</dbReference>
<evidence type="ECO:0000259" key="3">
    <source>
        <dbReference type="PROSITE" id="PS50097"/>
    </source>
</evidence>
<dbReference type="PANTHER" id="PTHR45774:SF4">
    <property type="entry name" value="AXUNDEAD, ISOFORM F"/>
    <property type="match status" value="1"/>
</dbReference>
<feature type="domain" description="BTB" evidence="3">
    <location>
        <begin position="31"/>
        <end position="102"/>
    </location>
</feature>
<evidence type="ECO:0000313" key="4">
    <source>
        <dbReference type="EMBL" id="KAK2143642.1"/>
    </source>
</evidence>
<comment type="subcellular location">
    <subcellularLocation>
        <location evidence="1">Cytoplasm</location>
    </subcellularLocation>
</comment>
<dbReference type="SMART" id="SM00225">
    <property type="entry name" value="BTB"/>
    <property type="match status" value="1"/>
</dbReference>
<keyword evidence="2" id="KW-0963">Cytoplasm</keyword>
<dbReference type="Proteomes" id="UP001208570">
    <property type="component" value="Unassembled WGS sequence"/>
</dbReference>
<accession>A0AAD9J077</accession>
<proteinExistence type="predicted"/>
<dbReference type="EMBL" id="JAODUP010000824">
    <property type="protein sequence ID" value="KAK2143642.1"/>
    <property type="molecule type" value="Genomic_DNA"/>
</dbReference>
<comment type="caution">
    <text evidence="4">The sequence shown here is derived from an EMBL/GenBank/DDBJ whole genome shotgun (WGS) entry which is preliminary data.</text>
</comment>
<dbReference type="GO" id="GO:0005829">
    <property type="term" value="C:cytosol"/>
    <property type="evidence" value="ECO:0007669"/>
    <property type="project" value="TreeGrafter"/>
</dbReference>
<dbReference type="Gene3D" id="2.60.120.820">
    <property type="entry name" value="PHR domain"/>
    <property type="match status" value="1"/>
</dbReference>